<proteinExistence type="predicted"/>
<dbReference type="AlphaFoldDB" id="A0A2T7A564"/>
<dbReference type="Proteomes" id="UP000244722">
    <property type="component" value="Unassembled WGS sequence"/>
</dbReference>
<dbReference type="InterPro" id="IPR036047">
    <property type="entry name" value="F-box-like_dom_sf"/>
</dbReference>
<name>A0A2T7A564_TUBBO</name>
<organism evidence="1 2">
    <name type="scientific">Tuber borchii</name>
    <name type="common">White truffle</name>
    <dbReference type="NCBI Taxonomy" id="42251"/>
    <lineage>
        <taxon>Eukaryota</taxon>
        <taxon>Fungi</taxon>
        <taxon>Dikarya</taxon>
        <taxon>Ascomycota</taxon>
        <taxon>Pezizomycotina</taxon>
        <taxon>Pezizomycetes</taxon>
        <taxon>Pezizales</taxon>
        <taxon>Tuberaceae</taxon>
        <taxon>Tuber</taxon>
    </lineage>
</organism>
<evidence type="ECO:0000313" key="2">
    <source>
        <dbReference type="Proteomes" id="UP000244722"/>
    </source>
</evidence>
<reference evidence="1 2" key="1">
    <citation type="submission" date="2017-04" db="EMBL/GenBank/DDBJ databases">
        <title>Draft genome sequence of Tuber borchii Vittad., a whitish edible truffle.</title>
        <authorList>
            <consortium name="DOE Joint Genome Institute"/>
            <person name="Murat C."/>
            <person name="Kuo A."/>
            <person name="Barry K.W."/>
            <person name="Clum A."/>
            <person name="Dockter R.B."/>
            <person name="Fauchery L."/>
            <person name="Iotti M."/>
            <person name="Kohler A."/>
            <person name="Labutti K."/>
            <person name="Lindquist E.A."/>
            <person name="Lipzen A."/>
            <person name="Ohm R.A."/>
            <person name="Wang M."/>
            <person name="Grigoriev I.V."/>
            <person name="Zambonelli A."/>
            <person name="Martin F.M."/>
        </authorList>
    </citation>
    <scope>NUCLEOTIDE SEQUENCE [LARGE SCALE GENOMIC DNA]</scope>
    <source>
        <strain evidence="1 2">Tbo3840</strain>
    </source>
</reference>
<protein>
    <recommendedName>
        <fullName evidence="3">F-box domain-containing protein</fullName>
    </recommendedName>
</protein>
<dbReference type="SUPFAM" id="SSF81383">
    <property type="entry name" value="F-box domain"/>
    <property type="match status" value="1"/>
</dbReference>
<accession>A0A2T7A564</accession>
<gene>
    <name evidence="1" type="ORF">B9Z19DRAFT_1120108</name>
</gene>
<dbReference type="STRING" id="42251.A0A2T7A564"/>
<comment type="caution">
    <text evidence="1">The sequence shown here is derived from an EMBL/GenBank/DDBJ whole genome shotgun (WGS) entry which is preliminary data.</text>
</comment>
<evidence type="ECO:0000313" key="1">
    <source>
        <dbReference type="EMBL" id="PUU82840.1"/>
    </source>
</evidence>
<dbReference type="EMBL" id="NESQ01000021">
    <property type="protein sequence ID" value="PUU82840.1"/>
    <property type="molecule type" value="Genomic_DNA"/>
</dbReference>
<keyword evidence="2" id="KW-1185">Reference proteome</keyword>
<dbReference type="OrthoDB" id="5298104at2759"/>
<evidence type="ECO:0008006" key="3">
    <source>
        <dbReference type="Google" id="ProtNLM"/>
    </source>
</evidence>
<sequence>MPLTMLPPQLLQTIVFTGQLNISDVASLRLVSRAWNQAFTSTDFCRFCLSHFFPFAPETCGIGEAGTALGSFNMVQGRLHRLRSKQWALQREFSFALDPMSDDCFSPDNIRIIDLDSDKGYYLMTESDSTTVRVIVKSLVSGQQVLVTVPREELNGIYMNEGKVLLVYGRDRNRGSSMFVLADCRQGGDGRTIWSASVSTPVFPGIAGLASTAADGRRRLQPLFNDHYIAFLSGLRGDGTSSVMILRFEEPSSPESTSAGLHISPLRVSPQTLISIRPDTVGKYLLVAERFLHQDNLHRVVLVNALSGESLRAYHFNVSPLFKLIPERDMDMFFTPNQSEIIIYGSVRSQEYRQGGIIGQVMVAKIWGNGGAKIRYLRAPADGVVPDTVETKYCPELGLVWHDEGIIAFNSLNLLSPTAGSGEFLNSHNLCPILWVSMLPTPTKARKKLCIGKSWMCAEFNAGSFGSVEVCRIAEPQLPGSDYNQSGSLRSSWILETTTTENSSVGFEMGEEPPRALQVDATQLAARLREELGRLKEGEEEKSGSGGGERLGWRQKINWEGKRTWKERLFSWK</sequence>